<evidence type="ECO:0000313" key="3">
    <source>
        <dbReference type="Proteomes" id="UP000467522"/>
    </source>
</evidence>
<evidence type="ECO:0000259" key="1">
    <source>
        <dbReference type="PROSITE" id="PS51085"/>
    </source>
</evidence>
<proteinExistence type="predicted"/>
<comment type="caution">
    <text evidence="2">The sequence shown here is derived from an EMBL/GenBank/DDBJ whole genome shotgun (WGS) entry which is preliminary data.</text>
</comment>
<dbReference type="PROSITE" id="PS51085">
    <property type="entry name" value="2FE2S_FER_2"/>
    <property type="match status" value="1"/>
</dbReference>
<dbReference type="Pfam" id="PF00111">
    <property type="entry name" value="Fer2"/>
    <property type="match status" value="1"/>
</dbReference>
<organism evidence="2 3">
    <name type="scientific">Burkholderia lata (strain ATCC 17760 / DSM 23089 / LMG 22485 / NCIMB 9086 / R18194 / 383)</name>
    <dbReference type="NCBI Taxonomy" id="482957"/>
    <lineage>
        <taxon>Bacteria</taxon>
        <taxon>Pseudomonadati</taxon>
        <taxon>Pseudomonadota</taxon>
        <taxon>Betaproteobacteria</taxon>
        <taxon>Burkholderiales</taxon>
        <taxon>Burkholderiaceae</taxon>
        <taxon>Burkholderia</taxon>
        <taxon>Burkholderia cepacia complex</taxon>
    </lineage>
</organism>
<dbReference type="InterPro" id="IPR036010">
    <property type="entry name" value="2Fe-2S_ferredoxin-like_sf"/>
</dbReference>
<dbReference type="SUPFAM" id="SSF54292">
    <property type="entry name" value="2Fe-2S ferredoxin-like"/>
    <property type="match status" value="1"/>
</dbReference>
<sequence length="219" mass="23545">MYVVVDRQWRIRVSDGLDVSRLALLVHQPRTELQHVRAVLDGVAVGVDADFASISLAWLKSECLRAGSSGGQRFARLMEQLHRIGINEEGVGTIRIPIRWNQVDRTEPGSDEAGNGAVCQVYIVDTAERFNCHGNQPVLQAAIGAGTKSIRSGCHGGGCGICKIRVLHGSYASGPMSRAHVSPTAGEGSDVLACRIYPLSNLVVELLGKSKERCTIKSS</sequence>
<dbReference type="InterPro" id="IPR001041">
    <property type="entry name" value="2Fe-2S_ferredoxin-type"/>
</dbReference>
<reference evidence="3" key="1">
    <citation type="journal article" date="2020" name="MBio">
        <title>Horizontal gene transfer to a defensive symbiont with a reduced genome amongst a multipartite beetle microbiome.</title>
        <authorList>
            <person name="Waterworth S.C."/>
            <person name="Florez L.V."/>
            <person name="Rees E.R."/>
            <person name="Hertweck C."/>
            <person name="Kaltenpoth M."/>
            <person name="Kwan J.C."/>
        </authorList>
    </citation>
    <scope>NUCLEOTIDE SEQUENCE [LARGE SCALE GENOMIC DNA]</scope>
</reference>
<dbReference type="GO" id="GO:0051537">
    <property type="term" value="F:2 iron, 2 sulfur cluster binding"/>
    <property type="evidence" value="ECO:0007669"/>
    <property type="project" value="InterPro"/>
</dbReference>
<dbReference type="InterPro" id="IPR012675">
    <property type="entry name" value="Beta-grasp_dom_sf"/>
</dbReference>
<accession>A0A833PYI5</accession>
<dbReference type="EMBL" id="WNDV01000001">
    <property type="protein sequence ID" value="KAF1041076.1"/>
    <property type="molecule type" value="Genomic_DNA"/>
</dbReference>
<dbReference type="RefSeq" id="WP_217481991.1">
    <property type="nucleotide sequence ID" value="NZ_CABVQB010000002.1"/>
</dbReference>
<evidence type="ECO:0000313" key="2">
    <source>
        <dbReference type="EMBL" id="KAF1041076.1"/>
    </source>
</evidence>
<dbReference type="Gene3D" id="3.10.20.30">
    <property type="match status" value="1"/>
</dbReference>
<dbReference type="AlphaFoldDB" id="A0A833PYI5"/>
<protein>
    <recommendedName>
        <fullName evidence="1">2Fe-2S ferredoxin-type domain-containing protein</fullName>
    </recommendedName>
</protein>
<dbReference type="Proteomes" id="UP000467522">
    <property type="component" value="Unassembled WGS sequence"/>
</dbReference>
<dbReference type="InterPro" id="IPR006058">
    <property type="entry name" value="2Fe2S_fd_BS"/>
</dbReference>
<gene>
    <name evidence="2" type="ORF">GAK33_00693</name>
</gene>
<feature type="domain" description="2Fe-2S ferredoxin-type" evidence="1">
    <location>
        <begin position="119"/>
        <end position="210"/>
    </location>
</feature>
<name>A0A833PYI5_BURL3</name>
<dbReference type="PROSITE" id="PS00197">
    <property type="entry name" value="2FE2S_FER_1"/>
    <property type="match status" value="1"/>
</dbReference>